<gene>
    <name evidence="3" type="ORF">CCACVL1_07852</name>
</gene>
<dbReference type="STRING" id="210143.A0A1R3J3N0"/>
<sequence>MVRSSSNLPPSNNQRNQQGRPRTMKSHLAQQHPVTGLAPSIAPSDTSRPSTYRGRVRIDKSTARTLLSEPDDQPINVDNTLINIQRIVAANEHLEETDDARKELVLTPVYQNSPPTALDQYFPSHSFLDLPFKCPSYKWDRCFNFFHLPCGPMSVTLMDVVAITGLPVDGFEVSSVLGTTPEEESIDYSIPPKCPGFVPFISQSAGLGVVDKLDEEEVTAFMLCLICKFMVCSPSKQCTPEYIKLAKIMATGHRRLTLGQFVLANLYRSLYSITAPSDTSPLGVPCVTMWILQIWAWMYFPDPEISPSALVSSTSLLSYGALYASRPAVCDSFEKAFTYFWNLRIDRSSDQFFILRNREHGATWFRAAPDDTDDDRVREAWGNYCLPLDLPVGLDLSNSKTRFGFEFYSPSLFCRQLGFFQRVPVPLATSRNRCCHLRLTTFKKQDLEDAHEEMFNARENVIFRMPPFLPNCSPSFQSWWASKRVAKPRKRRVASNQSSDDEENEVPLKVNRKKKPTLNASAIPASSNPSDDHPIAEVKKPKMTKPSATISPSPLPALKPASFIPQVTPSALGLSTSSNPFKTSASTPFGYTSGPSTSTSVSLKVSPSKEDSSSKLATPMTPSAWIAKTPSATPPSVPSPPKEALSASKTTEPSAKKTLDVDAPLDLTLTSPTGRPAKKTLSSPRPATPKLTLTKTSFTPSSDTVAKLNRLSSDLDQAEKQRKKLLKLERKITDLQAELTSLKAHRAALVTKREKDTRERMDRLETQTKELMARHPEIDEIDHRRAYLQFQIDQLLVDVEAWNDFLPPRNEAENGGDKDGDGESKENS</sequence>
<organism evidence="3 4">
    <name type="scientific">Corchorus capsularis</name>
    <name type="common">Jute</name>
    <dbReference type="NCBI Taxonomy" id="210143"/>
    <lineage>
        <taxon>Eukaryota</taxon>
        <taxon>Viridiplantae</taxon>
        <taxon>Streptophyta</taxon>
        <taxon>Embryophyta</taxon>
        <taxon>Tracheophyta</taxon>
        <taxon>Spermatophyta</taxon>
        <taxon>Magnoliopsida</taxon>
        <taxon>eudicotyledons</taxon>
        <taxon>Gunneridae</taxon>
        <taxon>Pentapetalae</taxon>
        <taxon>rosids</taxon>
        <taxon>malvids</taxon>
        <taxon>Malvales</taxon>
        <taxon>Malvaceae</taxon>
        <taxon>Grewioideae</taxon>
        <taxon>Apeibeae</taxon>
        <taxon>Corchorus</taxon>
    </lineage>
</organism>
<dbReference type="PANTHER" id="PTHR46033">
    <property type="entry name" value="PROTEIN MAIN-LIKE 2"/>
    <property type="match status" value="1"/>
</dbReference>
<feature type="region of interest" description="Disordered" evidence="1">
    <location>
        <begin position="490"/>
        <end position="554"/>
    </location>
</feature>
<feature type="compositionally biased region" description="Polar residues" evidence="1">
    <location>
        <begin position="680"/>
        <end position="700"/>
    </location>
</feature>
<accession>A0A1R3J3N0</accession>
<dbReference type="InterPro" id="IPR019557">
    <property type="entry name" value="AminoTfrase-like_pln_mobile"/>
</dbReference>
<feature type="compositionally biased region" description="Basic and acidic residues" evidence="1">
    <location>
        <begin position="810"/>
        <end position="828"/>
    </location>
</feature>
<feature type="region of interest" description="Disordered" evidence="1">
    <location>
        <begin position="1"/>
        <end position="54"/>
    </location>
</feature>
<name>A0A1R3J3N0_COCAP</name>
<feature type="compositionally biased region" description="Low complexity" evidence="1">
    <location>
        <begin position="519"/>
        <end position="529"/>
    </location>
</feature>
<evidence type="ECO:0000256" key="1">
    <source>
        <dbReference type="SAM" id="MobiDB-lite"/>
    </source>
</evidence>
<feature type="region of interest" description="Disordered" evidence="1">
    <location>
        <begin position="569"/>
        <end position="700"/>
    </location>
</feature>
<dbReference type="OMA" id="SAWIAKT"/>
<dbReference type="GO" id="GO:0010073">
    <property type="term" value="P:meristem maintenance"/>
    <property type="evidence" value="ECO:0007669"/>
    <property type="project" value="InterPro"/>
</dbReference>
<reference evidence="3 4" key="1">
    <citation type="submission" date="2013-09" db="EMBL/GenBank/DDBJ databases">
        <title>Corchorus capsularis genome sequencing.</title>
        <authorList>
            <person name="Alam M."/>
            <person name="Haque M.S."/>
            <person name="Islam M.S."/>
            <person name="Emdad E.M."/>
            <person name="Islam M.M."/>
            <person name="Ahmed B."/>
            <person name="Halim A."/>
            <person name="Hossen Q.M.M."/>
            <person name="Hossain M.Z."/>
            <person name="Ahmed R."/>
            <person name="Khan M.M."/>
            <person name="Islam R."/>
            <person name="Rashid M.M."/>
            <person name="Khan S.A."/>
            <person name="Rahman M.S."/>
            <person name="Alam M."/>
        </authorList>
    </citation>
    <scope>NUCLEOTIDE SEQUENCE [LARGE SCALE GENOMIC DNA]</scope>
    <source>
        <strain evidence="4">cv. CVL-1</strain>
        <tissue evidence="3">Whole seedling</tissue>
    </source>
</reference>
<evidence type="ECO:0000313" key="4">
    <source>
        <dbReference type="Proteomes" id="UP000188268"/>
    </source>
</evidence>
<dbReference type="AlphaFoldDB" id="A0A1R3J3N0"/>
<evidence type="ECO:0000259" key="2">
    <source>
        <dbReference type="Pfam" id="PF10536"/>
    </source>
</evidence>
<dbReference type="PANTHER" id="PTHR46033:SF65">
    <property type="entry name" value="AMINOTRANSFERASE-LIKE PLANT MOBILE DOMAIN-CONTAINING PROTEIN"/>
    <property type="match status" value="1"/>
</dbReference>
<feature type="compositionally biased region" description="Basic and acidic residues" evidence="1">
    <location>
        <begin position="751"/>
        <end position="771"/>
    </location>
</feature>
<dbReference type="OrthoDB" id="1258364at2759"/>
<comment type="caution">
    <text evidence="3">The sequence shown here is derived from an EMBL/GenBank/DDBJ whole genome shotgun (WGS) entry which is preliminary data.</text>
</comment>
<feature type="compositionally biased region" description="Polar residues" evidence="1">
    <location>
        <begin position="1"/>
        <end position="20"/>
    </location>
</feature>
<dbReference type="Proteomes" id="UP000188268">
    <property type="component" value="Unassembled WGS sequence"/>
</dbReference>
<feature type="compositionally biased region" description="Basic and acidic residues" evidence="1">
    <location>
        <begin position="530"/>
        <end position="540"/>
    </location>
</feature>
<feature type="domain" description="Aminotransferase-like plant mobile" evidence="2">
    <location>
        <begin position="138"/>
        <end position="480"/>
    </location>
</feature>
<dbReference type="Gramene" id="OMO89410">
    <property type="protein sequence ID" value="OMO89410"/>
    <property type="gene ID" value="CCACVL1_07852"/>
</dbReference>
<protein>
    <recommendedName>
        <fullName evidence="2">Aminotransferase-like plant mobile domain-containing protein</fullName>
    </recommendedName>
</protein>
<dbReference type="Pfam" id="PF10536">
    <property type="entry name" value="PMD"/>
    <property type="match status" value="1"/>
</dbReference>
<proteinExistence type="predicted"/>
<evidence type="ECO:0000313" key="3">
    <source>
        <dbReference type="EMBL" id="OMO89410.1"/>
    </source>
</evidence>
<feature type="region of interest" description="Disordered" evidence="1">
    <location>
        <begin position="806"/>
        <end position="828"/>
    </location>
</feature>
<feature type="region of interest" description="Disordered" evidence="1">
    <location>
        <begin position="750"/>
        <end position="771"/>
    </location>
</feature>
<feature type="compositionally biased region" description="Pro residues" evidence="1">
    <location>
        <begin position="632"/>
        <end position="641"/>
    </location>
</feature>
<dbReference type="EMBL" id="AWWV01008705">
    <property type="protein sequence ID" value="OMO89410.1"/>
    <property type="molecule type" value="Genomic_DNA"/>
</dbReference>
<dbReference type="InterPro" id="IPR044824">
    <property type="entry name" value="MAIN-like"/>
</dbReference>
<feature type="compositionally biased region" description="Polar residues" evidence="1">
    <location>
        <begin position="569"/>
        <end position="605"/>
    </location>
</feature>
<keyword evidence="4" id="KW-1185">Reference proteome</keyword>